<accession>A0A516H4L5</accession>
<sequence length="123" mass="13776">MNLMEATIFALLISTPPTDGPPFGCRATAEKEALCTNDLVIKEFQDGTLEFGSKVTVKKSRRRDLIFSNGISSYFDSFGWLQFSNGYAVRRIEGDIFKITQQGAREFTCRYAIQGKQTRCTVG</sequence>
<dbReference type="RefSeq" id="WP_144069693.1">
    <property type="nucleotide sequence ID" value="NZ_CP041636.1"/>
</dbReference>
<evidence type="ECO:0000313" key="1">
    <source>
        <dbReference type="EMBL" id="QDO98712.1"/>
    </source>
</evidence>
<proteinExistence type="predicted"/>
<keyword evidence="2" id="KW-1185">Reference proteome</keyword>
<protein>
    <submittedName>
        <fullName evidence="1">Uncharacterized protein</fullName>
    </submittedName>
</protein>
<evidence type="ECO:0000313" key="2">
    <source>
        <dbReference type="Proteomes" id="UP000317496"/>
    </source>
</evidence>
<dbReference type="OrthoDB" id="7304855at2"/>
<reference evidence="1 2" key="1">
    <citation type="submission" date="2019-07" db="EMBL/GenBank/DDBJ databases">
        <title>Genome sequencing for Ferrovibrio sp. K5.</title>
        <authorList>
            <person name="Park S.-J."/>
        </authorList>
    </citation>
    <scope>NUCLEOTIDE SEQUENCE [LARGE SCALE GENOMIC DNA]</scope>
    <source>
        <strain evidence="1 2">K5</strain>
    </source>
</reference>
<dbReference type="Proteomes" id="UP000317496">
    <property type="component" value="Chromosome"/>
</dbReference>
<dbReference type="AlphaFoldDB" id="A0A516H4L5"/>
<name>A0A516H4L5_9PROT</name>
<dbReference type="KEGG" id="fer:FNB15_16145"/>
<dbReference type="EMBL" id="CP041636">
    <property type="protein sequence ID" value="QDO98712.1"/>
    <property type="molecule type" value="Genomic_DNA"/>
</dbReference>
<organism evidence="1 2">
    <name type="scientific">Ferrovibrio terrae</name>
    <dbReference type="NCBI Taxonomy" id="2594003"/>
    <lineage>
        <taxon>Bacteria</taxon>
        <taxon>Pseudomonadati</taxon>
        <taxon>Pseudomonadota</taxon>
        <taxon>Alphaproteobacteria</taxon>
        <taxon>Rhodospirillales</taxon>
        <taxon>Rhodospirillaceae</taxon>
        <taxon>Ferrovibrio</taxon>
    </lineage>
</organism>
<gene>
    <name evidence="1" type="ORF">FNB15_16145</name>
</gene>